<feature type="transmembrane region" description="Helical" evidence="9">
    <location>
        <begin position="193"/>
        <end position="215"/>
    </location>
</feature>
<dbReference type="PRINTS" id="PR00237">
    <property type="entry name" value="GPCRRHODOPSN"/>
</dbReference>
<feature type="domain" description="G-protein coupled receptors family 1 profile" evidence="10">
    <location>
        <begin position="89"/>
        <end position="480"/>
    </location>
</feature>
<dbReference type="AlphaFoldDB" id="A0A813PYV4"/>
<evidence type="ECO:0000256" key="7">
    <source>
        <dbReference type="ARBA" id="ARBA00023224"/>
    </source>
</evidence>
<evidence type="ECO:0000256" key="5">
    <source>
        <dbReference type="ARBA" id="ARBA00023136"/>
    </source>
</evidence>
<dbReference type="PANTHER" id="PTHR24243">
    <property type="entry name" value="G-PROTEIN COUPLED RECEPTOR"/>
    <property type="match status" value="1"/>
</dbReference>
<feature type="transmembrane region" description="Helical" evidence="9">
    <location>
        <begin position="110"/>
        <end position="131"/>
    </location>
</feature>
<dbReference type="Proteomes" id="UP000663852">
    <property type="component" value="Unassembled WGS sequence"/>
</dbReference>
<comment type="similarity">
    <text evidence="8">Belongs to the G-protein coupled receptor 1 family.</text>
</comment>
<accession>A0A813PYV4</accession>
<evidence type="ECO:0000256" key="9">
    <source>
        <dbReference type="SAM" id="Phobius"/>
    </source>
</evidence>
<dbReference type="InterPro" id="IPR017452">
    <property type="entry name" value="GPCR_Rhodpsn_7TM"/>
</dbReference>
<reference evidence="11" key="1">
    <citation type="submission" date="2021-02" db="EMBL/GenBank/DDBJ databases">
        <authorList>
            <person name="Nowell W R."/>
        </authorList>
    </citation>
    <scope>NUCLEOTIDE SEQUENCE</scope>
</reference>
<keyword evidence="5 9" id="KW-0472">Membrane</keyword>
<dbReference type="PROSITE" id="PS00237">
    <property type="entry name" value="G_PROTEIN_RECEP_F1_1"/>
    <property type="match status" value="1"/>
</dbReference>
<dbReference type="SUPFAM" id="SSF81321">
    <property type="entry name" value="Family A G protein-coupled receptor-like"/>
    <property type="match status" value="1"/>
</dbReference>
<comment type="subcellular location">
    <subcellularLocation>
        <location evidence="1">Membrane</location>
        <topology evidence="1">Multi-pass membrane protein</topology>
    </subcellularLocation>
</comment>
<proteinExistence type="inferred from homology"/>
<feature type="transmembrane region" description="Helical" evidence="9">
    <location>
        <begin position="151"/>
        <end position="172"/>
    </location>
</feature>
<dbReference type="GO" id="GO:0005886">
    <property type="term" value="C:plasma membrane"/>
    <property type="evidence" value="ECO:0007669"/>
    <property type="project" value="TreeGrafter"/>
</dbReference>
<evidence type="ECO:0000256" key="8">
    <source>
        <dbReference type="RuleBase" id="RU000688"/>
    </source>
</evidence>
<keyword evidence="2 8" id="KW-0812">Transmembrane</keyword>
<keyword evidence="4 8" id="KW-0297">G-protein coupled receptor</keyword>
<dbReference type="Pfam" id="PF00001">
    <property type="entry name" value="7tm_1"/>
    <property type="match status" value="1"/>
</dbReference>
<dbReference type="GO" id="GO:0004930">
    <property type="term" value="F:G protein-coupled receptor activity"/>
    <property type="evidence" value="ECO:0007669"/>
    <property type="project" value="UniProtKB-KW"/>
</dbReference>
<protein>
    <recommendedName>
        <fullName evidence="10">G-protein coupled receptors family 1 profile domain-containing protein</fullName>
    </recommendedName>
</protein>
<dbReference type="PANTHER" id="PTHR24243:SF230">
    <property type="entry name" value="G-PROTEIN COUPLED RECEPTORS FAMILY 1 PROFILE DOMAIN-CONTAINING PROTEIN"/>
    <property type="match status" value="1"/>
</dbReference>
<dbReference type="EMBL" id="CAJNOR010000775">
    <property type="protein sequence ID" value="CAF1004406.1"/>
    <property type="molecule type" value="Genomic_DNA"/>
</dbReference>
<evidence type="ECO:0000256" key="1">
    <source>
        <dbReference type="ARBA" id="ARBA00004141"/>
    </source>
</evidence>
<keyword evidence="7 8" id="KW-0807">Transducer</keyword>
<keyword evidence="6 8" id="KW-0675">Receptor</keyword>
<feature type="transmembrane region" description="Helical" evidence="9">
    <location>
        <begin position="459"/>
        <end position="483"/>
    </location>
</feature>
<feature type="transmembrane region" description="Helical" evidence="9">
    <location>
        <begin position="260"/>
        <end position="283"/>
    </location>
</feature>
<evidence type="ECO:0000313" key="13">
    <source>
        <dbReference type="Proteomes" id="UP000663828"/>
    </source>
</evidence>
<feature type="transmembrane region" description="Helical" evidence="9">
    <location>
        <begin position="405"/>
        <end position="430"/>
    </location>
</feature>
<dbReference type="OrthoDB" id="9990906at2759"/>
<keyword evidence="3 9" id="KW-1133">Transmembrane helix</keyword>
<dbReference type="Gene3D" id="1.20.1070.10">
    <property type="entry name" value="Rhodopsin 7-helix transmembrane proteins"/>
    <property type="match status" value="1"/>
</dbReference>
<name>A0A813PYV4_ADIRI</name>
<evidence type="ECO:0000259" key="10">
    <source>
        <dbReference type="PROSITE" id="PS50262"/>
    </source>
</evidence>
<dbReference type="PROSITE" id="PS50262">
    <property type="entry name" value="G_PROTEIN_RECEP_F1_2"/>
    <property type="match status" value="1"/>
</dbReference>
<keyword evidence="13" id="KW-1185">Reference proteome</keyword>
<organism evidence="11 14">
    <name type="scientific">Adineta ricciae</name>
    <name type="common">Rotifer</name>
    <dbReference type="NCBI Taxonomy" id="249248"/>
    <lineage>
        <taxon>Eukaryota</taxon>
        <taxon>Metazoa</taxon>
        <taxon>Spiralia</taxon>
        <taxon>Gnathifera</taxon>
        <taxon>Rotifera</taxon>
        <taxon>Eurotatoria</taxon>
        <taxon>Bdelloidea</taxon>
        <taxon>Adinetida</taxon>
        <taxon>Adinetidae</taxon>
        <taxon>Adineta</taxon>
    </lineage>
</organism>
<comment type="caution">
    <text evidence="11">The sequence shown here is derived from an EMBL/GenBank/DDBJ whole genome shotgun (WGS) entry which is preliminary data.</text>
</comment>
<feature type="transmembrane region" description="Helical" evidence="9">
    <location>
        <begin position="76"/>
        <end position="98"/>
    </location>
</feature>
<evidence type="ECO:0000256" key="4">
    <source>
        <dbReference type="ARBA" id="ARBA00023040"/>
    </source>
</evidence>
<evidence type="ECO:0000256" key="3">
    <source>
        <dbReference type="ARBA" id="ARBA00022989"/>
    </source>
</evidence>
<evidence type="ECO:0000313" key="14">
    <source>
        <dbReference type="Proteomes" id="UP000663852"/>
    </source>
</evidence>
<gene>
    <name evidence="11" type="ORF">EDS130_LOCUS2676</name>
    <name evidence="12" type="ORF">XAT740_LOCUS13382</name>
</gene>
<evidence type="ECO:0000313" key="11">
    <source>
        <dbReference type="EMBL" id="CAF0758456.1"/>
    </source>
</evidence>
<dbReference type="InterPro" id="IPR000276">
    <property type="entry name" value="GPCR_Rhodpsn"/>
</dbReference>
<dbReference type="EMBL" id="CAJNOJ010000006">
    <property type="protein sequence ID" value="CAF0758456.1"/>
    <property type="molecule type" value="Genomic_DNA"/>
</dbReference>
<dbReference type="Proteomes" id="UP000663828">
    <property type="component" value="Unassembled WGS sequence"/>
</dbReference>
<sequence length="511" mass="59940">MNNNTQNVTRGLAHFILDLTSLERRSASVNSTCQFNYCTFLFNDHGEHNSTCWVIISDETKSEQLYFPTIARYIHLYIYPLFIVMGILGNSLSCFIMFLNVRRSGFPTSLYLTLLAFVDCLFILGSALPDWLSQLHHTLDIKLLSDFSCRFVYWFGHFTTHLSAGLVVGVTIERFIAVQYPLIAHKVNTVKHTRIVLVILIIFFFLLDSPVFVLVKKLDEDVHMVQTCNNDSNASYERLVMVRCALTNQQHKQAWVYVDFAVYMLIPFLIIGTLNSLIIHRLIDAQRFRERMLRIHNHMNRNDPQDVTHRQYFDSHEGIELMDNHQRHMKRCQQLVETQPLAIMLRPQISQTEERRMRFNTKLSSISTELSTISFELKSRSNHRYEVAPIRHKLMHQTSSNNTRLTILLLFVSCSFLALTLPAVMLNLFMPTRLESSSSTLYNYHLKSDTTNDNRSDTIFYYTLARLLMIINHSINFILYFVLGKRFRRDLKKLFLGYWRKLHRRQHSSSK</sequence>
<evidence type="ECO:0000313" key="12">
    <source>
        <dbReference type="EMBL" id="CAF1004406.1"/>
    </source>
</evidence>
<evidence type="ECO:0000256" key="6">
    <source>
        <dbReference type="ARBA" id="ARBA00023170"/>
    </source>
</evidence>
<evidence type="ECO:0000256" key="2">
    <source>
        <dbReference type="ARBA" id="ARBA00022692"/>
    </source>
</evidence>